<feature type="compositionally biased region" description="Low complexity" evidence="5">
    <location>
        <begin position="116"/>
        <end position="214"/>
    </location>
</feature>
<feature type="compositionally biased region" description="Polar residues" evidence="5">
    <location>
        <begin position="102"/>
        <end position="115"/>
    </location>
</feature>
<sequence>MSSLDRFFKLLAVQDKNSVKAKNADPDALDESKLSDTTEAYIKGLSAMTAVLGGSAMMTGNAFADTNVQKQANLNGKQVLGTASQTESTSASVSNQNSSTVDSLTANSTSQSRTYSESNVQSNSNSTNSTSMSNASTSESSSTSTTSDSTSSSTSSSSSTSGSTASNSNSASSSSSTFGSTSSSTDSESTSTQNNLSGSQNSTSGSTSGSTDSLNTSVASLMASSLATQTLNLATLSGNGTANAQQLKSNLTQKNAVTEQEGTKVGTAQDFVTAIKNKTTTVVDLTDDIDLGANYNNQIWKMNLDHDFTINGNGHTLNVGTNEIWTTYSNQSKKINVTVNDATLFNASQRGAIALTGSGAQNLTYNNVTAYGGTAIWTDTFGADKTFTAKGDTTVTGVARYYLNNEQHAQGKVYTTKYFRMGTHLTGKLAQRNSSLIYTSNGVNVADNSKLSVYTGHTDWGIRATGDNVSHQSSVNVGRGAILMVENVAPFVNPGGGFGSGYPDEPMENGSHSTGNILLNGNDVSFNTAEGSKVELLSPLHTSSLICMTDTVPQNATVNLAKGSYIYMTTPGTGILMQGNGTNTINANGQAVIGTDNSNNVMDDTNSVTTGLIDFNNNGQNIVNFNSGSISQLGLLYYANDGFNVVDMLSSSKNTTVNINQNATVIFIQDEPGLTLNKIFRTTVDSPLVVNTYGESISNIGGNLNDNYFSQNSGILDGNQLYVKWKLVTSDSTGYSPETTAEINKDGTVKVTKGNSEVNNVYQYSVHDHNPITYVGLLYQPGNDLQSSMSSSESTKISISQSTSQSTVDSESLSDSASVSDSLSNSVSTSLSDSASRSLSNSISDSNSASTSLSTSESASLSLSDSQSASASASVSASASQSLSTSTSDSLSNSASTSLSSSESASLSTSLSGSQSESTSLSDSASRSLSTSLSDSASVSDSLSNSVSTSLSDSASRSLSNSISVGASESLSASLSESLSNASSVSGSNGGQTSTSINNGGKNNGNQGNNGAANNGNGVINTGNTGLTGNGGLTNLGYGTGAGQVASSLDFGAAGLAGNGATGTGAGNGAAASQKGHMRLPQTGNTGNAQMLADLGFISAMFALLGIAGGKKRKDDNK</sequence>
<dbReference type="PROSITE" id="PS50847">
    <property type="entry name" value="GRAM_POS_ANCHORING"/>
    <property type="match status" value="1"/>
</dbReference>
<keyword evidence="6" id="KW-0812">Transmembrane</keyword>
<feature type="region of interest" description="Disordered" evidence="5">
    <location>
        <begin position="883"/>
        <end position="954"/>
    </location>
</feature>
<keyword evidence="6" id="KW-0472">Membrane</keyword>
<feature type="domain" description="Gram-positive cocci surface proteins LPxTG" evidence="7">
    <location>
        <begin position="1080"/>
        <end position="1118"/>
    </location>
</feature>
<comment type="caution">
    <text evidence="8">The sequence shown here is derived from an EMBL/GenBank/DDBJ whole genome shotgun (WGS) entry which is preliminary data.</text>
</comment>
<evidence type="ECO:0000256" key="6">
    <source>
        <dbReference type="SAM" id="Phobius"/>
    </source>
</evidence>
<name>A0ABR8ZHN8_9LACO</name>
<keyword evidence="9" id="KW-1185">Reference proteome</keyword>
<dbReference type="PANTHER" id="PTHR10825:SF29">
    <property type="entry name" value="POLYCOMB GROUP RING FINGER PROTEIN 1"/>
    <property type="match status" value="1"/>
</dbReference>
<evidence type="ECO:0000256" key="5">
    <source>
        <dbReference type="SAM" id="MobiDB-lite"/>
    </source>
</evidence>
<proteinExistence type="predicted"/>
<accession>A0ABR8ZHN8</accession>
<evidence type="ECO:0000256" key="1">
    <source>
        <dbReference type="ARBA" id="ARBA00022512"/>
    </source>
</evidence>
<reference evidence="8 9" key="1">
    <citation type="submission" date="2020-06" db="EMBL/GenBank/DDBJ databases">
        <title>Limosilactobacillus sp. nov.</title>
        <authorList>
            <person name="Ksiezarek M."/>
            <person name="Goncalves Ribeiro T."/>
            <person name="Rocha J."/>
            <person name="Grosso F."/>
            <person name="Peixe L."/>
        </authorList>
    </citation>
    <scope>NUCLEOTIDE SEQUENCE [LARGE SCALE GENOMIC DNA]</scope>
    <source>
        <strain evidence="9">c9Ua_26_M</strain>
    </source>
</reference>
<keyword evidence="3" id="KW-0732">Signal</keyword>
<evidence type="ECO:0000256" key="4">
    <source>
        <dbReference type="ARBA" id="ARBA00023088"/>
    </source>
</evidence>
<dbReference type="RefSeq" id="WP_191910640.1">
    <property type="nucleotide sequence ID" value="NZ_JABUXR010000001.1"/>
</dbReference>
<feature type="compositionally biased region" description="Low complexity" evidence="5">
    <location>
        <begin position="88"/>
        <end position="101"/>
    </location>
</feature>
<feature type="compositionally biased region" description="Low complexity" evidence="5">
    <location>
        <begin position="998"/>
        <end position="1017"/>
    </location>
</feature>
<dbReference type="PANTHER" id="PTHR10825">
    <property type="entry name" value="RING FINGER DOMAIN-CONTAINING, POLYCOMB GROUP COMPONENT"/>
    <property type="match status" value="1"/>
</dbReference>
<evidence type="ECO:0000256" key="2">
    <source>
        <dbReference type="ARBA" id="ARBA00022525"/>
    </source>
</evidence>
<feature type="region of interest" description="Disordered" evidence="5">
    <location>
        <begin position="980"/>
        <end position="1017"/>
    </location>
</feature>
<evidence type="ECO:0000256" key="3">
    <source>
        <dbReference type="ARBA" id="ARBA00022729"/>
    </source>
</evidence>
<keyword evidence="1" id="KW-0134">Cell wall</keyword>
<dbReference type="InterPro" id="IPR019931">
    <property type="entry name" value="LPXTG_anchor"/>
</dbReference>
<keyword evidence="4" id="KW-0572">Peptidoglycan-anchor</keyword>
<dbReference type="Proteomes" id="UP000645007">
    <property type="component" value="Unassembled WGS sequence"/>
</dbReference>
<protein>
    <recommendedName>
        <fullName evidence="7">Gram-positive cocci surface proteins LPxTG domain-containing protein</fullName>
    </recommendedName>
</protein>
<evidence type="ECO:0000313" key="9">
    <source>
        <dbReference type="Proteomes" id="UP000645007"/>
    </source>
</evidence>
<feature type="region of interest" description="Disordered" evidence="5">
    <location>
        <begin position="785"/>
        <end position="851"/>
    </location>
</feature>
<evidence type="ECO:0000313" key="8">
    <source>
        <dbReference type="EMBL" id="MBD8084804.1"/>
    </source>
</evidence>
<keyword evidence="6" id="KW-1133">Transmembrane helix</keyword>
<feature type="transmembrane region" description="Helical" evidence="6">
    <location>
        <begin position="1091"/>
        <end position="1110"/>
    </location>
</feature>
<dbReference type="InterPro" id="IPR046776">
    <property type="entry name" value="Pectate_lyase_5"/>
</dbReference>
<dbReference type="EMBL" id="JABUXR010000001">
    <property type="protein sequence ID" value="MBD8084804.1"/>
    <property type="molecule type" value="Genomic_DNA"/>
</dbReference>
<dbReference type="Pfam" id="PF20585">
    <property type="entry name" value="Pectate_lyase_5"/>
    <property type="match status" value="1"/>
</dbReference>
<feature type="region of interest" description="Disordered" evidence="5">
    <location>
        <begin position="81"/>
        <end position="214"/>
    </location>
</feature>
<keyword evidence="2" id="KW-0964">Secreted</keyword>
<organism evidence="8 9">
    <name type="scientific">Limosilactobacillus urinaemulieris</name>
    <dbReference type="NCBI Taxonomy" id="2742600"/>
    <lineage>
        <taxon>Bacteria</taxon>
        <taxon>Bacillati</taxon>
        <taxon>Bacillota</taxon>
        <taxon>Bacilli</taxon>
        <taxon>Lactobacillales</taxon>
        <taxon>Lactobacillaceae</taxon>
        <taxon>Limosilactobacillus</taxon>
    </lineage>
</organism>
<gene>
    <name evidence="8" type="ORF">HUK45_00745</name>
</gene>
<evidence type="ECO:0000259" key="7">
    <source>
        <dbReference type="PROSITE" id="PS50847"/>
    </source>
</evidence>